<dbReference type="InterPro" id="IPR050680">
    <property type="entry name" value="YpeA/RimI_acetyltransf"/>
</dbReference>
<dbReference type="GO" id="GO:0016747">
    <property type="term" value="F:acyltransferase activity, transferring groups other than amino-acyl groups"/>
    <property type="evidence" value="ECO:0007669"/>
    <property type="project" value="InterPro"/>
</dbReference>
<dbReference type="InterPro" id="IPR016181">
    <property type="entry name" value="Acyl_CoA_acyltransferase"/>
</dbReference>
<evidence type="ECO:0000313" key="6">
    <source>
        <dbReference type="Proteomes" id="UP000675379"/>
    </source>
</evidence>
<keyword evidence="6" id="KW-1185">Reference proteome</keyword>
<comment type="caution">
    <text evidence="5">The sequence shown here is derived from an EMBL/GenBank/DDBJ whole genome shotgun (WGS) entry which is preliminary data.</text>
</comment>
<keyword evidence="2" id="KW-0012">Acyltransferase</keyword>
<dbReference type="CDD" id="cd04301">
    <property type="entry name" value="NAT_SF"/>
    <property type="match status" value="1"/>
</dbReference>
<gene>
    <name evidence="5" type="ORF">KCG48_03780</name>
</gene>
<dbReference type="Proteomes" id="UP000675379">
    <property type="component" value="Unassembled WGS sequence"/>
</dbReference>
<dbReference type="Gene3D" id="3.40.630.30">
    <property type="match status" value="1"/>
</dbReference>
<organism evidence="5 6">
    <name type="scientific">Proteiniclasticum sediminis</name>
    <dbReference type="NCBI Taxonomy" id="2804028"/>
    <lineage>
        <taxon>Bacteria</taxon>
        <taxon>Bacillati</taxon>
        <taxon>Bacillota</taxon>
        <taxon>Clostridia</taxon>
        <taxon>Eubacteriales</taxon>
        <taxon>Clostridiaceae</taxon>
        <taxon>Proteiniclasticum</taxon>
    </lineage>
</organism>
<dbReference type="AlphaFoldDB" id="A0A941HPH4"/>
<feature type="domain" description="N-acetyltransferase" evidence="4">
    <location>
        <begin position="3"/>
        <end position="177"/>
    </location>
</feature>
<dbReference type="PROSITE" id="PS51186">
    <property type="entry name" value="GNAT"/>
    <property type="match status" value="1"/>
</dbReference>
<evidence type="ECO:0000256" key="2">
    <source>
        <dbReference type="ARBA" id="ARBA00023315"/>
    </source>
</evidence>
<proteinExistence type="predicted"/>
<keyword evidence="3" id="KW-0175">Coiled coil</keyword>
<dbReference type="EMBL" id="JAGSCS010000003">
    <property type="protein sequence ID" value="MBR0575456.1"/>
    <property type="molecule type" value="Genomic_DNA"/>
</dbReference>
<feature type="coiled-coil region" evidence="3">
    <location>
        <begin position="6"/>
        <end position="33"/>
    </location>
</feature>
<evidence type="ECO:0000313" key="5">
    <source>
        <dbReference type="EMBL" id="MBR0575456.1"/>
    </source>
</evidence>
<evidence type="ECO:0000256" key="3">
    <source>
        <dbReference type="SAM" id="Coils"/>
    </source>
</evidence>
<evidence type="ECO:0000256" key="1">
    <source>
        <dbReference type="ARBA" id="ARBA00022679"/>
    </source>
</evidence>
<evidence type="ECO:0000259" key="4">
    <source>
        <dbReference type="PROSITE" id="PS51186"/>
    </source>
</evidence>
<dbReference type="InterPro" id="IPR000182">
    <property type="entry name" value="GNAT_dom"/>
</dbReference>
<reference evidence="5" key="1">
    <citation type="submission" date="2021-04" db="EMBL/GenBank/DDBJ databases">
        <title>Proteiniclasticum sedimins sp. nov., an obligate anaerobic bacterium isolated from anaerobic sludge.</title>
        <authorList>
            <person name="Liu J."/>
        </authorList>
    </citation>
    <scope>NUCLEOTIDE SEQUENCE</scope>
    <source>
        <strain evidence="5">BAD-10</strain>
    </source>
</reference>
<keyword evidence="1" id="KW-0808">Transferase</keyword>
<name>A0A941HPH4_9CLOT</name>
<accession>A0A941HPH4</accession>
<sequence>MEPIIRKGTLKDLDALENLYDALNDALEQGVNHPGWKKGIYPARDTALQGILTQTLFVACLEDEILGTLILSHDPEPAYGEGLWDNAQDYEKIFVIHTFAVHPKAQQQGIGRALLRFAVEEGKRRQMRSLRLDVWEKNLPAMALYESEGFLPCGLVDLGLPYPHLKWFRLYERILTD</sequence>
<dbReference type="Pfam" id="PF00583">
    <property type="entry name" value="Acetyltransf_1"/>
    <property type="match status" value="1"/>
</dbReference>
<dbReference type="RefSeq" id="WP_211799979.1">
    <property type="nucleotide sequence ID" value="NZ_JAGSCS010000003.1"/>
</dbReference>
<dbReference type="SUPFAM" id="SSF55729">
    <property type="entry name" value="Acyl-CoA N-acyltransferases (Nat)"/>
    <property type="match status" value="1"/>
</dbReference>
<protein>
    <submittedName>
        <fullName evidence="5">GNAT family N-acetyltransferase</fullName>
    </submittedName>
</protein>
<dbReference type="PANTHER" id="PTHR43420">
    <property type="entry name" value="ACETYLTRANSFERASE"/>
    <property type="match status" value="1"/>
</dbReference>